<dbReference type="InterPro" id="IPR025540">
    <property type="entry name" value="FlK"/>
</dbReference>
<name>A0A1M6CH15_9FIRM</name>
<reference evidence="3 4" key="1">
    <citation type="submission" date="2016-11" db="EMBL/GenBank/DDBJ databases">
        <authorList>
            <person name="Jaros S."/>
            <person name="Januszkiewicz K."/>
            <person name="Wedrychowicz H."/>
        </authorList>
    </citation>
    <scope>NUCLEOTIDE SEQUENCE [LARGE SCALE GENOMIC DNA]</scope>
    <source>
        <strain evidence="3 4">DSM 19022</strain>
    </source>
</reference>
<proteinExistence type="predicted"/>
<organism evidence="3 4">
    <name type="scientific">Lutispora thermophila DSM 19022</name>
    <dbReference type="NCBI Taxonomy" id="1122184"/>
    <lineage>
        <taxon>Bacteria</taxon>
        <taxon>Bacillati</taxon>
        <taxon>Bacillota</taxon>
        <taxon>Clostridia</taxon>
        <taxon>Lutisporales</taxon>
        <taxon>Lutisporaceae</taxon>
        <taxon>Lutispora</taxon>
    </lineage>
</organism>
<dbReference type="EMBL" id="FQZS01000005">
    <property type="protein sequence ID" value="SHI60302.1"/>
    <property type="molecule type" value="Genomic_DNA"/>
</dbReference>
<evidence type="ECO:0000259" key="2">
    <source>
        <dbReference type="Pfam" id="PF22636"/>
    </source>
</evidence>
<dbReference type="InterPro" id="IPR029069">
    <property type="entry name" value="HotDog_dom_sf"/>
</dbReference>
<dbReference type="SUPFAM" id="SSF54637">
    <property type="entry name" value="Thioesterase/thiol ester dehydrase-isomerase"/>
    <property type="match status" value="1"/>
</dbReference>
<protein>
    <submittedName>
        <fullName evidence="3">Predicted thioesterase</fullName>
    </submittedName>
</protein>
<dbReference type="STRING" id="1122184.SAMN02745176_00774"/>
<sequence>MKFCNINAGMSKTMQKEITEEDTALYYGSGSIQDLLATPVLSALMIEAAVSVVDPLLPDGYMTIGKYLSIEHLEPTVKGMTVTVNASIIEIENNKITFAIKAYDELGQIGSGIHERYIVNYSLLKQKVSQRTERLTPQPK</sequence>
<feature type="binding site" evidence="1">
    <location>
        <position position="65"/>
    </location>
    <ligand>
        <name>substrate</name>
    </ligand>
</feature>
<dbReference type="Pfam" id="PF22636">
    <property type="entry name" value="FlK"/>
    <property type="match status" value="1"/>
</dbReference>
<dbReference type="RefSeq" id="WP_073024733.1">
    <property type="nucleotide sequence ID" value="NZ_FQZS01000005.1"/>
</dbReference>
<feature type="domain" description="Fluoroacetyl-CoA-specific thioesterase-like" evidence="2">
    <location>
        <begin position="18"/>
        <end position="120"/>
    </location>
</feature>
<dbReference type="CDD" id="cd03440">
    <property type="entry name" value="hot_dog"/>
    <property type="match status" value="1"/>
</dbReference>
<dbReference type="OrthoDB" id="6902891at2"/>
<gene>
    <name evidence="3" type="ORF">SAMN02745176_00774</name>
</gene>
<dbReference type="PANTHER" id="PTHR36934">
    <property type="entry name" value="BLR0278 PROTEIN"/>
    <property type="match status" value="1"/>
</dbReference>
<dbReference type="PANTHER" id="PTHR36934:SF1">
    <property type="entry name" value="THIOESTERASE DOMAIN-CONTAINING PROTEIN"/>
    <property type="match status" value="1"/>
</dbReference>
<feature type="binding site" evidence="1">
    <location>
        <position position="116"/>
    </location>
    <ligand>
        <name>substrate</name>
    </ligand>
</feature>
<dbReference type="InterPro" id="IPR054485">
    <property type="entry name" value="FlK-like_dom"/>
</dbReference>
<feature type="binding site" evidence="1">
    <location>
        <position position="65"/>
    </location>
    <ligand>
        <name>CoA</name>
        <dbReference type="ChEBI" id="CHEBI:57287"/>
    </ligand>
</feature>
<evidence type="ECO:0000256" key="1">
    <source>
        <dbReference type="PIRSR" id="PIRSR014972-2"/>
    </source>
</evidence>
<keyword evidence="4" id="KW-1185">Reference proteome</keyword>
<dbReference type="AlphaFoldDB" id="A0A1M6CH15"/>
<evidence type="ECO:0000313" key="4">
    <source>
        <dbReference type="Proteomes" id="UP000184442"/>
    </source>
</evidence>
<accession>A0A1M6CH15</accession>
<dbReference type="PIRSF" id="PIRSF014972">
    <property type="entry name" value="FlK"/>
    <property type="match status" value="1"/>
</dbReference>
<dbReference type="Gene3D" id="3.10.129.10">
    <property type="entry name" value="Hotdog Thioesterase"/>
    <property type="match status" value="1"/>
</dbReference>
<dbReference type="Proteomes" id="UP000184442">
    <property type="component" value="Unassembled WGS sequence"/>
</dbReference>
<evidence type="ECO:0000313" key="3">
    <source>
        <dbReference type="EMBL" id="SHI60302.1"/>
    </source>
</evidence>